<evidence type="ECO:0000256" key="7">
    <source>
        <dbReference type="SAM" id="MobiDB-lite"/>
    </source>
</evidence>
<sequence length="734" mass="83969">MGTLSHVLHTGARPIGVHEFADALRAISPPRFPTAGKNIGRRVGLAVSGGVDSMALVYLCTQLRKYDREFKIADNPISGFRSIVIDHRLRDGSAAEAKAVSAAVRDLGMVSDVYEIAYRKSGVVLGPHEHPRDLPNIESVARRLRYQKLGLMCGYRRYASLLLAHHEDDQYETVLMRLLQGHGVRGLRGMRPVSDIPECERIHGAHQSGYVDDKKQTKSFYNDAVSRAQYQELRSTMESSIDRRVLEEELRDSILDGLDHDFEQLYQMSRVVPLQPPNIEIEDGGIMIYRPLLEFSKDRLIATCEANKVPWWEDSTNQDQTLTMRNAVRHMCKNYTLPVALQKPSILALSRRCERQAQALEAEASRLLAQTTIHFIEPNIGTASVQFPVYTLSRFPRDLSSPSRRRARLIRQREVAGLLIKKILALVTPEHHTTPLANLQNTISHLFPALSNTRHKRSETEPPKAFVIAGVHFVPVEPSSPSATDVPSRRSRASPSWYLSRTPYPSNQPVPRYRTPYWSARGNWEGYTEISNIWSPRKHWELWDGRFWVRIRHHLPYRVILQPFDRMHAKAFRESLTPEDQARLALLLKRFAPGKTRYTLPALYFEEDLDLNNVRVRPFYPLSPLIMQGHKALKDESIKPGDPISDHPRTLEVSKLRLVALPSLGIQIPKLDDWLEYEIRYRCIDRHTTKTAGSFHRGSLVSPRSPAAKLMRGRRVLGSRRRSTLDTKVRKRRD</sequence>
<dbReference type="PANTHER" id="PTHR43033:SF1">
    <property type="entry name" value="TRNA(ILE)-LYSIDINE SYNTHASE-RELATED"/>
    <property type="match status" value="1"/>
</dbReference>
<name>A0A7C8IJA3_9PEZI</name>
<evidence type="ECO:0000313" key="10">
    <source>
        <dbReference type="Proteomes" id="UP000481858"/>
    </source>
</evidence>
<evidence type="ECO:0000256" key="6">
    <source>
        <dbReference type="ARBA" id="ARBA00048539"/>
    </source>
</evidence>
<dbReference type="InterPro" id="IPR011063">
    <property type="entry name" value="TilS/TtcA_N"/>
</dbReference>
<comment type="catalytic activity">
    <reaction evidence="6">
        <text>cytidine(34) in tRNA(Ile2) + L-lysine + ATP = lysidine(34) in tRNA(Ile2) + AMP + diphosphate + H(+)</text>
        <dbReference type="Rhea" id="RHEA:43744"/>
        <dbReference type="Rhea" id="RHEA-COMP:10625"/>
        <dbReference type="Rhea" id="RHEA-COMP:10670"/>
        <dbReference type="ChEBI" id="CHEBI:15378"/>
        <dbReference type="ChEBI" id="CHEBI:30616"/>
        <dbReference type="ChEBI" id="CHEBI:32551"/>
        <dbReference type="ChEBI" id="CHEBI:33019"/>
        <dbReference type="ChEBI" id="CHEBI:82748"/>
        <dbReference type="ChEBI" id="CHEBI:83665"/>
        <dbReference type="ChEBI" id="CHEBI:456215"/>
        <dbReference type="EC" id="6.3.4.19"/>
    </reaction>
</comment>
<feature type="domain" description="tRNA(Ile)-lysidine/2-thiocytidine synthase N-terminal" evidence="8">
    <location>
        <begin position="43"/>
        <end position="196"/>
    </location>
</feature>
<dbReference type="EMBL" id="WUBL01000127">
    <property type="protein sequence ID" value="KAF2965046.1"/>
    <property type="molecule type" value="Genomic_DNA"/>
</dbReference>
<keyword evidence="10" id="KW-1185">Reference proteome</keyword>
<organism evidence="9 10">
    <name type="scientific">Xylaria multiplex</name>
    <dbReference type="NCBI Taxonomy" id="323545"/>
    <lineage>
        <taxon>Eukaryota</taxon>
        <taxon>Fungi</taxon>
        <taxon>Dikarya</taxon>
        <taxon>Ascomycota</taxon>
        <taxon>Pezizomycotina</taxon>
        <taxon>Sordariomycetes</taxon>
        <taxon>Xylariomycetidae</taxon>
        <taxon>Xylariales</taxon>
        <taxon>Xylariaceae</taxon>
        <taxon>Xylaria</taxon>
    </lineage>
</organism>
<evidence type="ECO:0000256" key="5">
    <source>
        <dbReference type="ARBA" id="ARBA00022840"/>
    </source>
</evidence>
<dbReference type="Proteomes" id="UP000481858">
    <property type="component" value="Unassembled WGS sequence"/>
</dbReference>
<evidence type="ECO:0000256" key="3">
    <source>
        <dbReference type="ARBA" id="ARBA00022694"/>
    </source>
</evidence>
<comment type="caution">
    <text evidence="9">The sequence shown here is derived from an EMBL/GenBank/DDBJ whole genome shotgun (WGS) entry which is preliminary data.</text>
</comment>
<keyword evidence="4" id="KW-0547">Nucleotide-binding</keyword>
<dbReference type="CDD" id="cd01992">
    <property type="entry name" value="TilS_N"/>
    <property type="match status" value="1"/>
</dbReference>
<dbReference type="InterPro" id="IPR014729">
    <property type="entry name" value="Rossmann-like_a/b/a_fold"/>
</dbReference>
<dbReference type="EC" id="6.3.4.19" evidence="1"/>
<dbReference type="NCBIfam" id="TIGR02432">
    <property type="entry name" value="lysidine_TilS_N"/>
    <property type="match status" value="1"/>
</dbReference>
<gene>
    <name evidence="9" type="ORF">GQX73_g8505</name>
</gene>
<evidence type="ECO:0000313" key="9">
    <source>
        <dbReference type="EMBL" id="KAF2965046.1"/>
    </source>
</evidence>
<accession>A0A7C8IJA3</accession>
<dbReference type="OrthoDB" id="434144at2759"/>
<keyword evidence="5" id="KW-0067">ATP-binding</keyword>
<dbReference type="GO" id="GO:0005524">
    <property type="term" value="F:ATP binding"/>
    <property type="evidence" value="ECO:0007669"/>
    <property type="project" value="UniProtKB-KW"/>
</dbReference>
<dbReference type="Pfam" id="PF01171">
    <property type="entry name" value="ATP_bind_3"/>
    <property type="match status" value="2"/>
</dbReference>
<dbReference type="InterPro" id="IPR012094">
    <property type="entry name" value="tRNA_Ile_lys_synt"/>
</dbReference>
<evidence type="ECO:0000259" key="8">
    <source>
        <dbReference type="Pfam" id="PF01171"/>
    </source>
</evidence>
<reference evidence="9 10" key="1">
    <citation type="submission" date="2019-12" db="EMBL/GenBank/DDBJ databases">
        <title>Draft genome sequence of the ascomycete Xylaria multiplex DSM 110363.</title>
        <authorList>
            <person name="Buettner E."/>
            <person name="Kellner H."/>
        </authorList>
    </citation>
    <scope>NUCLEOTIDE SEQUENCE [LARGE SCALE GENOMIC DNA]</scope>
    <source>
        <strain evidence="9 10">DSM 110363</strain>
    </source>
</reference>
<dbReference type="PANTHER" id="PTHR43033">
    <property type="entry name" value="TRNA(ILE)-LYSIDINE SYNTHASE-RELATED"/>
    <property type="match status" value="1"/>
</dbReference>
<evidence type="ECO:0000256" key="2">
    <source>
        <dbReference type="ARBA" id="ARBA00022598"/>
    </source>
</evidence>
<dbReference type="HAMAP" id="MF_01161">
    <property type="entry name" value="tRNA_Ile_lys_synt"/>
    <property type="match status" value="1"/>
</dbReference>
<evidence type="ECO:0000256" key="1">
    <source>
        <dbReference type="ARBA" id="ARBA00013267"/>
    </source>
</evidence>
<evidence type="ECO:0000256" key="4">
    <source>
        <dbReference type="ARBA" id="ARBA00022741"/>
    </source>
</evidence>
<keyword evidence="3" id="KW-0819">tRNA processing</keyword>
<protein>
    <recommendedName>
        <fullName evidence="1">tRNA(Ile)-lysidine synthetase</fullName>
        <ecNumber evidence="1">6.3.4.19</ecNumber>
    </recommendedName>
</protein>
<proteinExistence type="inferred from homology"/>
<dbReference type="GO" id="GO:0032267">
    <property type="term" value="F:tRNA(Ile)-lysidine synthase activity"/>
    <property type="evidence" value="ECO:0007669"/>
    <property type="project" value="UniProtKB-EC"/>
</dbReference>
<feature type="domain" description="tRNA(Ile)-lysidine/2-thiocytidine synthase N-terminal" evidence="8">
    <location>
        <begin position="284"/>
        <end position="330"/>
    </location>
</feature>
<dbReference type="InParanoid" id="A0A7C8IJA3"/>
<dbReference type="InterPro" id="IPR012795">
    <property type="entry name" value="tRNA_Ile_lys_synt_N"/>
</dbReference>
<feature type="compositionally biased region" description="Basic residues" evidence="7">
    <location>
        <begin position="711"/>
        <end position="722"/>
    </location>
</feature>
<keyword evidence="2" id="KW-0436">Ligase</keyword>
<dbReference type="AlphaFoldDB" id="A0A7C8IJA3"/>
<dbReference type="SUPFAM" id="SSF52402">
    <property type="entry name" value="Adenine nucleotide alpha hydrolases-like"/>
    <property type="match status" value="1"/>
</dbReference>
<dbReference type="Gene3D" id="3.40.50.620">
    <property type="entry name" value="HUPs"/>
    <property type="match status" value="1"/>
</dbReference>
<feature type="region of interest" description="Disordered" evidence="7">
    <location>
        <begin position="711"/>
        <end position="734"/>
    </location>
</feature>
<dbReference type="GO" id="GO:0008033">
    <property type="term" value="P:tRNA processing"/>
    <property type="evidence" value="ECO:0007669"/>
    <property type="project" value="UniProtKB-KW"/>
</dbReference>